<feature type="non-terminal residue" evidence="2">
    <location>
        <position position="185"/>
    </location>
</feature>
<sequence>AERATGARGGAGADRRADAAGPDRGAGRRARRRVWLGRPADGRGPERGGRLHDRPDAGDDHPARDRLHGRLLLRREHQELRRGPDPQGPQPRHRGAAGARRRGHRRQRLDAPVPARRPPAAQPRRRRRGGAPQEGQGGRGPGPRRPGRLPDPGRVRRRLRSGLRGTLPKPPLRRRFGPRRDRGGL</sequence>
<keyword evidence="2" id="KW-0328">Glycosyltransferase</keyword>
<reference evidence="2" key="1">
    <citation type="submission" date="2020-02" db="EMBL/GenBank/DDBJ databases">
        <authorList>
            <person name="Meier V. D."/>
        </authorList>
    </citation>
    <scope>NUCLEOTIDE SEQUENCE</scope>
    <source>
        <strain evidence="2">AVDCRST_MAG19</strain>
    </source>
</reference>
<proteinExistence type="predicted"/>
<feature type="non-terminal residue" evidence="2">
    <location>
        <position position="1"/>
    </location>
</feature>
<feature type="compositionally biased region" description="Basic residues" evidence="1">
    <location>
        <begin position="91"/>
        <end position="107"/>
    </location>
</feature>
<dbReference type="GO" id="GO:0016757">
    <property type="term" value="F:glycosyltransferase activity"/>
    <property type="evidence" value="ECO:0007669"/>
    <property type="project" value="UniProtKB-KW"/>
</dbReference>
<evidence type="ECO:0000256" key="1">
    <source>
        <dbReference type="SAM" id="MobiDB-lite"/>
    </source>
</evidence>
<dbReference type="AlphaFoldDB" id="A0A6J4VQ64"/>
<keyword evidence="2" id="KW-0808">Transferase</keyword>
<dbReference type="EC" id="2.4.2.8" evidence="2"/>
<feature type="compositionally biased region" description="Basic and acidic residues" evidence="1">
    <location>
        <begin position="40"/>
        <end position="84"/>
    </location>
</feature>
<name>A0A6J4VQ64_9BACT</name>
<evidence type="ECO:0000313" key="2">
    <source>
        <dbReference type="EMBL" id="CAA9579950.1"/>
    </source>
</evidence>
<accession>A0A6J4VQ64</accession>
<feature type="region of interest" description="Disordered" evidence="1">
    <location>
        <begin position="1"/>
        <end position="185"/>
    </location>
</feature>
<protein>
    <submittedName>
        <fullName evidence="2">Hypoxanthine-guanine phosphoribosyltransferase</fullName>
        <ecNumber evidence="2">2.4.2.8</ecNumber>
    </submittedName>
</protein>
<dbReference type="EMBL" id="CADCWL010000212">
    <property type="protein sequence ID" value="CAA9579950.1"/>
    <property type="molecule type" value="Genomic_DNA"/>
</dbReference>
<organism evidence="2">
    <name type="scientific">uncultured Thermomicrobiales bacterium</name>
    <dbReference type="NCBI Taxonomy" id="1645740"/>
    <lineage>
        <taxon>Bacteria</taxon>
        <taxon>Pseudomonadati</taxon>
        <taxon>Thermomicrobiota</taxon>
        <taxon>Thermomicrobia</taxon>
        <taxon>Thermomicrobiales</taxon>
        <taxon>environmental samples</taxon>
    </lineage>
</organism>
<gene>
    <name evidence="2" type="ORF">AVDCRST_MAG19-3823</name>
</gene>